<proteinExistence type="predicted"/>
<sequence length="64" mass="7132">TLVPLVLVVGVKLFHGQNARWASKRKNHLNQLEERRGWTCDGRSGAALATGSKFLNFQNKIVSL</sequence>
<dbReference type="EMBL" id="JASCZI010091313">
    <property type="protein sequence ID" value="MED6149892.1"/>
    <property type="molecule type" value="Genomic_DNA"/>
</dbReference>
<feature type="non-terminal residue" evidence="1">
    <location>
        <position position="1"/>
    </location>
</feature>
<protein>
    <submittedName>
        <fullName evidence="1">Uncharacterized protein</fullName>
    </submittedName>
</protein>
<dbReference type="Proteomes" id="UP001341840">
    <property type="component" value="Unassembled WGS sequence"/>
</dbReference>
<keyword evidence="2" id="KW-1185">Reference proteome</keyword>
<evidence type="ECO:0000313" key="2">
    <source>
        <dbReference type="Proteomes" id="UP001341840"/>
    </source>
</evidence>
<evidence type="ECO:0000313" key="1">
    <source>
        <dbReference type="EMBL" id="MED6149892.1"/>
    </source>
</evidence>
<name>A0ABU6TMP1_9FABA</name>
<gene>
    <name evidence="1" type="ORF">PIB30_066994</name>
</gene>
<comment type="caution">
    <text evidence="1">The sequence shown here is derived from an EMBL/GenBank/DDBJ whole genome shotgun (WGS) entry which is preliminary data.</text>
</comment>
<reference evidence="1 2" key="1">
    <citation type="journal article" date="2023" name="Plants (Basel)">
        <title>Bridging the Gap: Combining Genomics and Transcriptomics Approaches to Understand Stylosanthes scabra, an Orphan Legume from the Brazilian Caatinga.</title>
        <authorList>
            <person name="Ferreira-Neto J.R.C."/>
            <person name="da Silva M.D."/>
            <person name="Binneck E."/>
            <person name="de Melo N.F."/>
            <person name="da Silva R.H."/>
            <person name="de Melo A.L.T.M."/>
            <person name="Pandolfi V."/>
            <person name="Bustamante F.O."/>
            <person name="Brasileiro-Vidal A.C."/>
            <person name="Benko-Iseppon A.M."/>
        </authorList>
    </citation>
    <scope>NUCLEOTIDE SEQUENCE [LARGE SCALE GENOMIC DNA]</scope>
    <source>
        <tissue evidence="1">Leaves</tissue>
    </source>
</reference>
<accession>A0ABU6TMP1</accession>
<organism evidence="1 2">
    <name type="scientific">Stylosanthes scabra</name>
    <dbReference type="NCBI Taxonomy" id="79078"/>
    <lineage>
        <taxon>Eukaryota</taxon>
        <taxon>Viridiplantae</taxon>
        <taxon>Streptophyta</taxon>
        <taxon>Embryophyta</taxon>
        <taxon>Tracheophyta</taxon>
        <taxon>Spermatophyta</taxon>
        <taxon>Magnoliopsida</taxon>
        <taxon>eudicotyledons</taxon>
        <taxon>Gunneridae</taxon>
        <taxon>Pentapetalae</taxon>
        <taxon>rosids</taxon>
        <taxon>fabids</taxon>
        <taxon>Fabales</taxon>
        <taxon>Fabaceae</taxon>
        <taxon>Papilionoideae</taxon>
        <taxon>50 kb inversion clade</taxon>
        <taxon>dalbergioids sensu lato</taxon>
        <taxon>Dalbergieae</taxon>
        <taxon>Pterocarpus clade</taxon>
        <taxon>Stylosanthes</taxon>
    </lineage>
</organism>